<proteinExistence type="predicted"/>
<keyword evidence="7" id="KW-0175">Coiled coil</keyword>
<gene>
    <name evidence="11" type="ORF">CDN99_15320</name>
</gene>
<keyword evidence="4" id="KW-0808">Transferase</keyword>
<keyword evidence="3" id="KW-0597">Phosphoprotein</keyword>
<feature type="domain" description="Histidine kinase" evidence="10">
    <location>
        <begin position="172"/>
        <end position="395"/>
    </location>
</feature>
<dbReference type="PROSITE" id="PS50109">
    <property type="entry name" value="HIS_KIN"/>
    <property type="match status" value="1"/>
</dbReference>
<dbReference type="SUPFAM" id="SSF47384">
    <property type="entry name" value="Homodimeric domain of signal transducing histidine kinase"/>
    <property type="match status" value="1"/>
</dbReference>
<dbReference type="GO" id="GO:0000155">
    <property type="term" value="F:phosphorelay sensor kinase activity"/>
    <property type="evidence" value="ECO:0007669"/>
    <property type="project" value="InterPro"/>
</dbReference>
<keyword evidence="9" id="KW-0812">Transmembrane</keyword>
<evidence type="ECO:0000256" key="7">
    <source>
        <dbReference type="SAM" id="Coils"/>
    </source>
</evidence>
<dbReference type="PANTHER" id="PTHR43711">
    <property type="entry name" value="TWO-COMPONENT HISTIDINE KINASE"/>
    <property type="match status" value="1"/>
</dbReference>
<reference evidence="11 12" key="1">
    <citation type="journal article" date="2008" name="Int. J. Syst. Evol. Microbiol.">
        <title>Description of Roseateles aquatilis sp. nov. and Roseateles terrae sp. nov., in the class Betaproteobacteria, and emended description of the genus Roseateles.</title>
        <authorList>
            <person name="Gomila M."/>
            <person name="Bowien B."/>
            <person name="Falsen E."/>
            <person name="Moore E.R."/>
            <person name="Lalucat J."/>
        </authorList>
    </citation>
    <scope>NUCLEOTIDE SEQUENCE [LARGE SCALE GENOMIC DNA]</scope>
    <source>
        <strain evidence="11 12">CCUG 48205</strain>
    </source>
</reference>
<evidence type="ECO:0000256" key="4">
    <source>
        <dbReference type="ARBA" id="ARBA00022679"/>
    </source>
</evidence>
<dbReference type="Gene3D" id="1.10.287.130">
    <property type="match status" value="1"/>
</dbReference>
<keyword evidence="12" id="KW-1185">Reference proteome</keyword>
<dbReference type="CDD" id="cd00082">
    <property type="entry name" value="HisKA"/>
    <property type="match status" value="1"/>
</dbReference>
<dbReference type="SMART" id="SM00388">
    <property type="entry name" value="HisKA"/>
    <property type="match status" value="1"/>
</dbReference>
<dbReference type="InterPro" id="IPR004358">
    <property type="entry name" value="Sig_transdc_His_kin-like_C"/>
</dbReference>
<dbReference type="InterPro" id="IPR050736">
    <property type="entry name" value="Sensor_HK_Regulatory"/>
</dbReference>
<dbReference type="Pfam" id="PF00512">
    <property type="entry name" value="HisKA"/>
    <property type="match status" value="1"/>
</dbReference>
<dbReference type="SMART" id="SM00387">
    <property type="entry name" value="HATPase_c"/>
    <property type="match status" value="1"/>
</dbReference>
<keyword evidence="9" id="KW-1133">Transmembrane helix</keyword>
<dbReference type="EMBL" id="NIOF01000006">
    <property type="protein sequence ID" value="OWQ88843.1"/>
    <property type="molecule type" value="Genomic_DNA"/>
</dbReference>
<dbReference type="SUPFAM" id="SSF55874">
    <property type="entry name" value="ATPase domain of HSP90 chaperone/DNA topoisomerase II/histidine kinase"/>
    <property type="match status" value="1"/>
</dbReference>
<feature type="transmembrane region" description="Helical" evidence="9">
    <location>
        <begin position="87"/>
        <end position="107"/>
    </location>
</feature>
<protein>
    <recommendedName>
        <fullName evidence="2">histidine kinase</fullName>
        <ecNumber evidence="2">2.7.13.3</ecNumber>
    </recommendedName>
</protein>
<dbReference type="Pfam" id="PF02518">
    <property type="entry name" value="HATPase_c"/>
    <property type="match status" value="1"/>
</dbReference>
<feature type="transmembrane region" description="Helical" evidence="9">
    <location>
        <begin position="119"/>
        <end position="137"/>
    </location>
</feature>
<evidence type="ECO:0000256" key="3">
    <source>
        <dbReference type="ARBA" id="ARBA00022553"/>
    </source>
</evidence>
<dbReference type="InterPro" id="IPR003661">
    <property type="entry name" value="HisK_dim/P_dom"/>
</dbReference>
<dbReference type="Proteomes" id="UP000197468">
    <property type="component" value="Unassembled WGS sequence"/>
</dbReference>
<name>A0A246J8I4_9BURK</name>
<keyword evidence="9" id="KW-0472">Membrane</keyword>
<comment type="caution">
    <text evidence="11">The sequence shown here is derived from an EMBL/GenBank/DDBJ whole genome shotgun (WGS) entry which is preliminary data.</text>
</comment>
<dbReference type="AlphaFoldDB" id="A0A246J8I4"/>
<dbReference type="InterPro" id="IPR005467">
    <property type="entry name" value="His_kinase_dom"/>
</dbReference>
<dbReference type="InterPro" id="IPR036890">
    <property type="entry name" value="HATPase_C_sf"/>
</dbReference>
<evidence type="ECO:0000256" key="1">
    <source>
        <dbReference type="ARBA" id="ARBA00000085"/>
    </source>
</evidence>
<keyword evidence="6" id="KW-0902">Two-component regulatory system</keyword>
<evidence type="ECO:0000256" key="9">
    <source>
        <dbReference type="SAM" id="Phobius"/>
    </source>
</evidence>
<dbReference type="EC" id="2.7.13.3" evidence="2"/>
<comment type="catalytic activity">
    <reaction evidence="1">
        <text>ATP + protein L-histidine = ADP + protein N-phospho-L-histidine.</text>
        <dbReference type="EC" id="2.7.13.3"/>
    </reaction>
</comment>
<dbReference type="InterPro" id="IPR003594">
    <property type="entry name" value="HATPase_dom"/>
</dbReference>
<keyword evidence="5" id="KW-0418">Kinase</keyword>
<dbReference type="PRINTS" id="PR00344">
    <property type="entry name" value="BCTRLSENSOR"/>
</dbReference>
<organism evidence="11 12">
    <name type="scientific">Roseateles aquatilis</name>
    <dbReference type="NCBI Taxonomy" id="431061"/>
    <lineage>
        <taxon>Bacteria</taxon>
        <taxon>Pseudomonadati</taxon>
        <taxon>Pseudomonadota</taxon>
        <taxon>Betaproteobacteria</taxon>
        <taxon>Burkholderiales</taxon>
        <taxon>Sphaerotilaceae</taxon>
        <taxon>Roseateles</taxon>
    </lineage>
</organism>
<dbReference type="Gene3D" id="3.30.565.10">
    <property type="entry name" value="Histidine kinase-like ATPase, C-terminal domain"/>
    <property type="match status" value="1"/>
</dbReference>
<evidence type="ECO:0000256" key="5">
    <source>
        <dbReference type="ARBA" id="ARBA00022777"/>
    </source>
</evidence>
<dbReference type="InterPro" id="IPR036097">
    <property type="entry name" value="HisK_dim/P_sf"/>
</dbReference>
<accession>A0A246J8I4</accession>
<evidence type="ECO:0000313" key="12">
    <source>
        <dbReference type="Proteomes" id="UP000197468"/>
    </source>
</evidence>
<feature type="region of interest" description="Disordered" evidence="8">
    <location>
        <begin position="1"/>
        <end position="20"/>
    </location>
</feature>
<evidence type="ECO:0000256" key="8">
    <source>
        <dbReference type="SAM" id="MobiDB-lite"/>
    </source>
</evidence>
<evidence type="ECO:0000256" key="2">
    <source>
        <dbReference type="ARBA" id="ARBA00012438"/>
    </source>
</evidence>
<feature type="coiled-coil region" evidence="7">
    <location>
        <begin position="136"/>
        <end position="163"/>
    </location>
</feature>
<dbReference type="PANTHER" id="PTHR43711:SF1">
    <property type="entry name" value="HISTIDINE KINASE 1"/>
    <property type="match status" value="1"/>
</dbReference>
<evidence type="ECO:0000313" key="11">
    <source>
        <dbReference type="EMBL" id="OWQ88843.1"/>
    </source>
</evidence>
<sequence>MHWPGSSAAITSSTVPSHTQVSGSQLTCEWRWARTRTEMHMPFFASDLPARASPMANHIHPLKPSPEPSSISVSEQHRRAWWVGRPAILCAVGLAAVLAGTGLWIALNEPDGRSTAMTALFASGIVLAIGLVIGLRLQYMAEAARLEAARLQAEARAEAQRSAQARTALLGMVSHELRTPLQTMLANVELLAMKPQDAVTAQLVGGLEQCIVQIKGRLDNIAHYTRLTHGQVELRRESFRLNALLDRVVAEHAEQAKQNSQTIVLDNTDIGELQVHGDEIRLHQVLNNYLSNAVKYSGPGRIVVHARVLKHAFGKMSLADAVEISVMDRGPGIPAGEQHAMWEPFVRGAARPNRPKGSGLGLAVVKLLATSAGWDVGLQCDDGATIFFVRVPLGGPVVEAAEPL</sequence>
<evidence type="ECO:0000256" key="6">
    <source>
        <dbReference type="ARBA" id="ARBA00023012"/>
    </source>
</evidence>
<feature type="compositionally biased region" description="Polar residues" evidence="8">
    <location>
        <begin position="8"/>
        <end position="20"/>
    </location>
</feature>
<evidence type="ECO:0000259" key="10">
    <source>
        <dbReference type="PROSITE" id="PS50109"/>
    </source>
</evidence>